<dbReference type="AlphaFoldDB" id="A0A382CJQ8"/>
<dbReference type="Pfam" id="PF02347">
    <property type="entry name" value="GDC-P"/>
    <property type="match status" value="1"/>
</dbReference>
<keyword evidence="1" id="KW-0560">Oxidoreductase</keyword>
<dbReference type="PANTHER" id="PTHR42806">
    <property type="entry name" value="GLYCINE CLEAVAGE SYSTEM P-PROTEIN"/>
    <property type="match status" value="1"/>
</dbReference>
<feature type="non-terminal residue" evidence="3">
    <location>
        <position position="282"/>
    </location>
</feature>
<sequence length="282" mass="31059">MRYLPHNDEDIQDMLSEIGVKKVDELYTDVPNKVIKNVKFDLSDHMSEIEVERYMNNLSKKNIAANEVPFFIGGGAYHHHIPAAVDHIIQRGEFLTSYTPYQPEISQGTLQSLYEFQSQVAMLTGMEIANASMYDGSTASAEAVLMATRITKRGKTVISEGVHPQWIETIQTFINPLNIKLVRIKKPSPGIFEDNLSDILNNIDDRTACVVIQNPDFFGSVGDYTKISKKCQDYGALLIVCISEILSLGLIEPPGNSGADIVVCEGQSLGVGLSFGGPYVGL</sequence>
<protein>
    <recommendedName>
        <fullName evidence="2">Glycine cleavage system P-protein N-terminal domain-containing protein</fullName>
    </recommendedName>
</protein>
<evidence type="ECO:0000313" key="3">
    <source>
        <dbReference type="EMBL" id="SVB26305.1"/>
    </source>
</evidence>
<feature type="domain" description="Glycine cleavage system P-protein N-terminal" evidence="2">
    <location>
        <begin position="1"/>
        <end position="281"/>
    </location>
</feature>
<proteinExistence type="predicted"/>
<reference evidence="3" key="1">
    <citation type="submission" date="2018-05" db="EMBL/GenBank/DDBJ databases">
        <authorList>
            <person name="Lanie J.A."/>
            <person name="Ng W.-L."/>
            <person name="Kazmierczak K.M."/>
            <person name="Andrzejewski T.M."/>
            <person name="Davidsen T.M."/>
            <person name="Wayne K.J."/>
            <person name="Tettelin H."/>
            <person name="Glass J.I."/>
            <person name="Rusch D."/>
            <person name="Podicherti R."/>
            <person name="Tsui H.-C.T."/>
            <person name="Winkler M.E."/>
        </authorList>
    </citation>
    <scope>NUCLEOTIDE SEQUENCE</scope>
</reference>
<dbReference type="InterPro" id="IPR049315">
    <property type="entry name" value="GDC-P_N"/>
</dbReference>
<organism evidence="3">
    <name type="scientific">marine metagenome</name>
    <dbReference type="NCBI Taxonomy" id="408172"/>
    <lineage>
        <taxon>unclassified sequences</taxon>
        <taxon>metagenomes</taxon>
        <taxon>ecological metagenomes</taxon>
    </lineage>
</organism>
<dbReference type="InterPro" id="IPR015424">
    <property type="entry name" value="PyrdxlP-dep_Trfase"/>
</dbReference>
<evidence type="ECO:0000259" key="2">
    <source>
        <dbReference type="Pfam" id="PF02347"/>
    </source>
</evidence>
<dbReference type="Gene3D" id="3.40.640.10">
    <property type="entry name" value="Type I PLP-dependent aspartate aminotransferase-like (Major domain)"/>
    <property type="match status" value="1"/>
</dbReference>
<dbReference type="NCBIfam" id="NF001696">
    <property type="entry name" value="PRK00451.1"/>
    <property type="match status" value="1"/>
</dbReference>
<dbReference type="InterPro" id="IPR015421">
    <property type="entry name" value="PyrdxlP-dep_Trfase_major"/>
</dbReference>
<accession>A0A382CJQ8</accession>
<name>A0A382CJQ8_9ZZZZ</name>
<gene>
    <name evidence="3" type="ORF">METZ01_LOCUS179159</name>
</gene>
<evidence type="ECO:0000256" key="1">
    <source>
        <dbReference type="ARBA" id="ARBA00023002"/>
    </source>
</evidence>
<dbReference type="SUPFAM" id="SSF53383">
    <property type="entry name" value="PLP-dependent transferases"/>
    <property type="match status" value="1"/>
</dbReference>
<dbReference type="GO" id="GO:0009116">
    <property type="term" value="P:nucleoside metabolic process"/>
    <property type="evidence" value="ECO:0007669"/>
    <property type="project" value="InterPro"/>
</dbReference>
<dbReference type="PANTHER" id="PTHR42806:SF1">
    <property type="entry name" value="GLYCINE DEHYDROGENASE (DECARBOXYLATING)"/>
    <property type="match status" value="1"/>
</dbReference>
<dbReference type="EMBL" id="UINC01034841">
    <property type="protein sequence ID" value="SVB26305.1"/>
    <property type="molecule type" value="Genomic_DNA"/>
</dbReference>
<dbReference type="GO" id="GO:0004375">
    <property type="term" value="F:glycine dehydrogenase (decarboxylating) activity"/>
    <property type="evidence" value="ECO:0007669"/>
    <property type="project" value="InterPro"/>
</dbReference>
<dbReference type="InterPro" id="IPR023010">
    <property type="entry name" value="GcvPA"/>
</dbReference>